<dbReference type="PANTHER" id="PTHR33347">
    <property type="entry name" value="OSJNBA0091C07.3 PROTEIN"/>
    <property type="match status" value="1"/>
</dbReference>
<dbReference type="InterPro" id="IPR026960">
    <property type="entry name" value="RVT-Znf"/>
</dbReference>
<evidence type="ECO:0000313" key="10">
    <source>
        <dbReference type="Proteomes" id="UP000436088"/>
    </source>
</evidence>
<dbReference type="InterPro" id="IPR044670">
    <property type="entry name" value="SOFL"/>
</dbReference>
<evidence type="ECO:0000256" key="1">
    <source>
        <dbReference type="ARBA" id="ARBA00004496"/>
    </source>
</evidence>
<feature type="region of interest" description="Disordered" evidence="7">
    <location>
        <begin position="74"/>
        <end position="106"/>
    </location>
</feature>
<evidence type="ECO:0000256" key="5">
    <source>
        <dbReference type="ARBA" id="ARBA00023242"/>
    </source>
</evidence>
<protein>
    <recommendedName>
        <fullName evidence="8">Reverse transcriptase zinc-binding domain-containing protein</fullName>
    </recommendedName>
</protein>
<keyword evidence="4" id="KW-0932">Cytokinin signaling pathway</keyword>
<keyword evidence="2" id="KW-0963">Cytoplasm</keyword>
<evidence type="ECO:0000256" key="7">
    <source>
        <dbReference type="SAM" id="MobiDB-lite"/>
    </source>
</evidence>
<comment type="subcellular location">
    <subcellularLocation>
        <location evidence="1">Cytoplasm</location>
    </subcellularLocation>
</comment>
<feature type="domain" description="Reverse transcriptase zinc-binding" evidence="8">
    <location>
        <begin position="280"/>
        <end position="354"/>
    </location>
</feature>
<keyword evidence="5" id="KW-0539">Nucleus</keyword>
<evidence type="ECO:0000259" key="8">
    <source>
        <dbReference type="Pfam" id="PF13966"/>
    </source>
</evidence>
<gene>
    <name evidence="9" type="ORF">F3Y22_tig00116997pilonHSYRG00903</name>
</gene>
<name>A0A6A2WRL6_HIBSY</name>
<dbReference type="GO" id="GO:0009691">
    <property type="term" value="P:cytokinin biosynthetic process"/>
    <property type="evidence" value="ECO:0007669"/>
    <property type="project" value="UniProtKB-KW"/>
</dbReference>
<comment type="similarity">
    <text evidence="6">Belongs to the SOFL plant protein family.</text>
</comment>
<keyword evidence="3" id="KW-0203">Cytokinin biosynthesis</keyword>
<evidence type="ECO:0000256" key="4">
    <source>
        <dbReference type="ARBA" id="ARBA00022864"/>
    </source>
</evidence>
<evidence type="ECO:0000313" key="9">
    <source>
        <dbReference type="EMBL" id="KAE8657050.1"/>
    </source>
</evidence>
<dbReference type="EMBL" id="VEPZ02001762">
    <property type="protein sequence ID" value="KAE8657050.1"/>
    <property type="molecule type" value="Genomic_DNA"/>
</dbReference>
<organism evidence="9 10">
    <name type="scientific">Hibiscus syriacus</name>
    <name type="common">Rose of Sharon</name>
    <dbReference type="NCBI Taxonomy" id="106335"/>
    <lineage>
        <taxon>Eukaryota</taxon>
        <taxon>Viridiplantae</taxon>
        <taxon>Streptophyta</taxon>
        <taxon>Embryophyta</taxon>
        <taxon>Tracheophyta</taxon>
        <taxon>Spermatophyta</taxon>
        <taxon>Magnoliopsida</taxon>
        <taxon>eudicotyledons</taxon>
        <taxon>Gunneridae</taxon>
        <taxon>Pentapetalae</taxon>
        <taxon>rosids</taxon>
        <taxon>malvids</taxon>
        <taxon>Malvales</taxon>
        <taxon>Malvaceae</taxon>
        <taxon>Malvoideae</taxon>
        <taxon>Hibiscus</taxon>
    </lineage>
</organism>
<evidence type="ECO:0000256" key="2">
    <source>
        <dbReference type="ARBA" id="ARBA00022490"/>
    </source>
</evidence>
<evidence type="ECO:0000256" key="3">
    <source>
        <dbReference type="ARBA" id="ARBA00022712"/>
    </source>
</evidence>
<dbReference type="PANTHER" id="PTHR33347:SF34">
    <property type="entry name" value="PROTEIN SOB FIVE-LIKE 6"/>
    <property type="match status" value="1"/>
</dbReference>
<keyword evidence="10" id="KW-1185">Reference proteome</keyword>
<dbReference type="AlphaFoldDB" id="A0A6A2WRL6"/>
<dbReference type="Pfam" id="PF13966">
    <property type="entry name" value="zf-RVT"/>
    <property type="match status" value="1"/>
</dbReference>
<dbReference type="GO" id="GO:0009736">
    <property type="term" value="P:cytokinin-activated signaling pathway"/>
    <property type="evidence" value="ECO:0007669"/>
    <property type="project" value="UniProtKB-KW"/>
</dbReference>
<evidence type="ECO:0000256" key="6">
    <source>
        <dbReference type="ARBA" id="ARBA00024199"/>
    </source>
</evidence>
<comment type="caution">
    <text evidence="9">The sequence shown here is derived from an EMBL/GenBank/DDBJ whole genome shotgun (WGS) entry which is preliminary data.</text>
</comment>
<dbReference type="GO" id="GO:0005737">
    <property type="term" value="C:cytoplasm"/>
    <property type="evidence" value="ECO:0007669"/>
    <property type="project" value="UniProtKB-SubCell"/>
</dbReference>
<dbReference type="Proteomes" id="UP000436088">
    <property type="component" value="Unassembled WGS sequence"/>
</dbReference>
<proteinExistence type="inferred from homology"/>
<accession>A0A6A2WRL6</accession>
<sequence>MNVSASKCGSGCESGWTHYLDQSSYSQSRYQKFSGNFVVDDEEEDLSMMSDASSGPRPYYQDYEECHKENGSFCSVPATPEPAKRSSKNKQKIKDHGSNQQHSYLDDTASSPVISFSKKCCKKEVSMDLLDFSQGFSGTQLKGKSAFHKNIGFLKSGKTGSKDSGEFLHFTFSWFLVRKLGNDKTGKLSQPLSLQLHAAALERKNLGVRRTGMNDYAKIWSKSYPIPLGKSKTAKFNGDRVSLLKRIKGKLGLWIVRWFSYAGHLQLIGKRFQLVGCGEIHSKKDKVGWQKLLLFSINVSKHSLIAWMTVINKLRIVDRLSRIGIVVDGGCKNCGEGSQDSRDHIFFECSFSGEV</sequence>
<reference evidence="9" key="1">
    <citation type="submission" date="2019-09" db="EMBL/GenBank/DDBJ databases">
        <title>Draft genome information of white flower Hibiscus syriacus.</title>
        <authorList>
            <person name="Kim Y.-M."/>
        </authorList>
    </citation>
    <scope>NUCLEOTIDE SEQUENCE [LARGE SCALE GENOMIC DNA]</scope>
    <source>
        <strain evidence="9">YM2019G1</strain>
    </source>
</reference>